<dbReference type="InterPro" id="IPR052226">
    <property type="entry name" value="UPF0332_toxin"/>
</dbReference>
<gene>
    <name evidence="3" type="ORF">HWI92_14855</name>
</gene>
<dbReference type="RefSeq" id="WP_204656572.1">
    <property type="nucleotide sequence ID" value="NZ_CP056775.1"/>
</dbReference>
<dbReference type="PANTHER" id="PTHR36565:SF1">
    <property type="entry name" value="UPF0332 PROTEIN TM_1000"/>
    <property type="match status" value="1"/>
</dbReference>
<proteinExistence type="inferred from homology"/>
<reference evidence="3 4" key="1">
    <citation type="submission" date="2020-06" db="EMBL/GenBank/DDBJ databases">
        <title>Dyadobacter sandarakinus sp. nov., isolated from the soil of the Arctic Yellow River Station.</title>
        <authorList>
            <person name="Zhang Y."/>
            <person name="Peng F."/>
        </authorList>
    </citation>
    <scope>NUCLEOTIDE SEQUENCE [LARGE SCALE GENOMIC DNA]</scope>
    <source>
        <strain evidence="3 4">Q3-56</strain>
    </source>
</reference>
<evidence type="ECO:0000313" key="4">
    <source>
        <dbReference type="Proteomes" id="UP000612680"/>
    </source>
</evidence>
<evidence type="ECO:0000259" key="2">
    <source>
        <dbReference type="Pfam" id="PF05168"/>
    </source>
</evidence>
<protein>
    <submittedName>
        <fullName evidence="3">HEPN domain-containing protein</fullName>
    </submittedName>
</protein>
<evidence type="ECO:0000313" key="3">
    <source>
        <dbReference type="EMBL" id="QRR02093.1"/>
    </source>
</evidence>
<accession>A0ABX7I8E0</accession>
<keyword evidence="4" id="KW-1185">Reference proteome</keyword>
<dbReference type="Pfam" id="PF05168">
    <property type="entry name" value="HEPN"/>
    <property type="match status" value="1"/>
</dbReference>
<dbReference type="InterPro" id="IPR007842">
    <property type="entry name" value="HEPN_dom"/>
</dbReference>
<dbReference type="Proteomes" id="UP000612680">
    <property type="component" value="Chromosome"/>
</dbReference>
<dbReference type="Gene3D" id="1.20.120.330">
    <property type="entry name" value="Nucleotidyltransferases domain 2"/>
    <property type="match status" value="1"/>
</dbReference>
<sequence length="130" mass="14840">MKKVGVRDILAKSLRFLTDAQNALERDRYDFAINRSYYSMFHSVQALLFTKSIQTRAYGKAHNAFNKKLVFTGEMSGDLGAILKKTFKKSQQADYSYAKMEKADAMEAFANAEIFFCATVQYLIANNHLQ</sequence>
<dbReference type="PANTHER" id="PTHR36565">
    <property type="entry name" value="UPF0332 PROTEIN TM_1000"/>
    <property type="match status" value="1"/>
</dbReference>
<evidence type="ECO:0000256" key="1">
    <source>
        <dbReference type="ARBA" id="ARBA00038248"/>
    </source>
</evidence>
<feature type="domain" description="HEPN" evidence="2">
    <location>
        <begin position="7"/>
        <end position="118"/>
    </location>
</feature>
<name>A0ABX7I8E0_9BACT</name>
<comment type="similarity">
    <text evidence="1">Belongs to the UPF0332 family.</text>
</comment>
<organism evidence="3 4">
    <name type="scientific">Dyadobacter sandarakinus</name>
    <dbReference type="NCBI Taxonomy" id="2747268"/>
    <lineage>
        <taxon>Bacteria</taxon>
        <taxon>Pseudomonadati</taxon>
        <taxon>Bacteroidota</taxon>
        <taxon>Cytophagia</taxon>
        <taxon>Cytophagales</taxon>
        <taxon>Spirosomataceae</taxon>
        <taxon>Dyadobacter</taxon>
    </lineage>
</organism>
<dbReference type="EMBL" id="CP056775">
    <property type="protein sequence ID" value="QRR02093.1"/>
    <property type="molecule type" value="Genomic_DNA"/>
</dbReference>